<feature type="compositionally biased region" description="Polar residues" evidence="2">
    <location>
        <begin position="87"/>
        <end position="103"/>
    </location>
</feature>
<organism evidence="4 5">
    <name type="scientific">Drosophila willistoni</name>
    <name type="common">Fruit fly</name>
    <dbReference type="NCBI Taxonomy" id="7260"/>
    <lineage>
        <taxon>Eukaryota</taxon>
        <taxon>Metazoa</taxon>
        <taxon>Ecdysozoa</taxon>
        <taxon>Arthropoda</taxon>
        <taxon>Hexapoda</taxon>
        <taxon>Insecta</taxon>
        <taxon>Pterygota</taxon>
        <taxon>Neoptera</taxon>
        <taxon>Endopterygota</taxon>
        <taxon>Diptera</taxon>
        <taxon>Brachycera</taxon>
        <taxon>Muscomorpha</taxon>
        <taxon>Ephydroidea</taxon>
        <taxon>Drosophilidae</taxon>
        <taxon>Drosophila</taxon>
        <taxon>Sophophora</taxon>
    </lineage>
</organism>
<accession>A0A0Q9X501</accession>
<evidence type="ECO:0000259" key="3">
    <source>
        <dbReference type="SMART" id="SM01143"/>
    </source>
</evidence>
<dbReference type="Proteomes" id="UP000007798">
    <property type="component" value="Unassembled WGS sequence"/>
</dbReference>
<dbReference type="InterPro" id="IPR014932">
    <property type="entry name" value="DSX_dimer"/>
</dbReference>
<feature type="domain" description="Doublesex dimerisation" evidence="3">
    <location>
        <begin position="1"/>
        <end position="39"/>
    </location>
</feature>
<dbReference type="STRING" id="7260.A0A0Q9X501"/>
<proteinExistence type="predicted"/>
<dbReference type="InParanoid" id="A0A0Q9X501"/>
<keyword evidence="1" id="KW-0175">Coiled coil</keyword>
<evidence type="ECO:0000313" key="4">
    <source>
        <dbReference type="EMBL" id="KRG00130.1"/>
    </source>
</evidence>
<dbReference type="EMBL" id="CH964272">
    <property type="protein sequence ID" value="KRG00130.1"/>
    <property type="molecule type" value="Genomic_DNA"/>
</dbReference>
<dbReference type="OrthoDB" id="5842031at2759"/>
<protein>
    <recommendedName>
        <fullName evidence="3">Doublesex dimerisation domain-containing protein</fullName>
    </recommendedName>
</protein>
<dbReference type="eggNOG" id="KOG3815">
    <property type="taxonomic scope" value="Eukaryota"/>
</dbReference>
<keyword evidence="5" id="KW-1185">Reference proteome</keyword>
<sequence length="223" mass="24641">MPLMYVILKDAGADIEEASRRIEEARIEINRIVAQLYYNYYTPMALVNGASMYLTYPSIEQGRYGTHFTHLPLTQIRPPTPEPIELSRSSPNSPSDGGTTGATSSKQQQASPSSSSSNGVHSAASPTAMVSTLTTALTSSSSASHSRSRSISNNNIRILGNVHDQPRPQPHRHRLRHIAAVMAVQELELLPIINIWSAQQPRSIEMLLPLWQQLQRQLCSLCK</sequence>
<name>A0A0Q9X501_DROWI</name>
<evidence type="ECO:0000256" key="2">
    <source>
        <dbReference type="SAM" id="MobiDB-lite"/>
    </source>
</evidence>
<evidence type="ECO:0000313" key="5">
    <source>
        <dbReference type="Proteomes" id="UP000007798"/>
    </source>
</evidence>
<evidence type="ECO:0000256" key="1">
    <source>
        <dbReference type="SAM" id="Coils"/>
    </source>
</evidence>
<gene>
    <name evidence="4" type="primary">Dwil\GK14298</name>
    <name evidence="4" type="ORF">Dwil_GK14298</name>
</gene>
<dbReference type="Pfam" id="PF08828">
    <property type="entry name" value="DSX_dimer"/>
    <property type="match status" value="1"/>
</dbReference>
<dbReference type="Gene3D" id="1.10.8.10">
    <property type="entry name" value="DNA helicase RuvA subunit, C-terminal domain"/>
    <property type="match status" value="1"/>
</dbReference>
<feature type="coiled-coil region" evidence="1">
    <location>
        <begin position="8"/>
        <end position="35"/>
    </location>
</feature>
<dbReference type="SMART" id="SM01143">
    <property type="entry name" value="DSX_dimer"/>
    <property type="match status" value="1"/>
</dbReference>
<reference evidence="4 5" key="1">
    <citation type="journal article" date="2007" name="Nature">
        <title>Evolution of genes and genomes on the Drosophila phylogeny.</title>
        <authorList>
            <consortium name="Drosophila 12 Genomes Consortium"/>
            <person name="Clark A.G."/>
            <person name="Eisen M.B."/>
            <person name="Smith D.R."/>
            <person name="Bergman C.M."/>
            <person name="Oliver B."/>
            <person name="Markow T.A."/>
            <person name="Kaufman T.C."/>
            <person name="Kellis M."/>
            <person name="Gelbart W."/>
            <person name="Iyer V.N."/>
            <person name="Pollard D.A."/>
            <person name="Sackton T.B."/>
            <person name="Larracuente A.M."/>
            <person name="Singh N.D."/>
            <person name="Abad J.P."/>
            <person name="Abt D.N."/>
            <person name="Adryan B."/>
            <person name="Aguade M."/>
            <person name="Akashi H."/>
            <person name="Anderson W.W."/>
            <person name="Aquadro C.F."/>
            <person name="Ardell D.H."/>
            <person name="Arguello R."/>
            <person name="Artieri C.G."/>
            <person name="Barbash D.A."/>
            <person name="Barker D."/>
            <person name="Barsanti P."/>
            <person name="Batterham P."/>
            <person name="Batzoglou S."/>
            <person name="Begun D."/>
            <person name="Bhutkar A."/>
            <person name="Blanco E."/>
            <person name="Bosak S.A."/>
            <person name="Bradley R.K."/>
            <person name="Brand A.D."/>
            <person name="Brent M.R."/>
            <person name="Brooks A.N."/>
            <person name="Brown R.H."/>
            <person name="Butlin R.K."/>
            <person name="Caggese C."/>
            <person name="Calvi B.R."/>
            <person name="Bernardo de Carvalho A."/>
            <person name="Caspi A."/>
            <person name="Castrezana S."/>
            <person name="Celniker S.E."/>
            <person name="Chang J.L."/>
            <person name="Chapple C."/>
            <person name="Chatterji S."/>
            <person name="Chinwalla A."/>
            <person name="Civetta A."/>
            <person name="Clifton S.W."/>
            <person name="Comeron J.M."/>
            <person name="Costello J.C."/>
            <person name="Coyne J.A."/>
            <person name="Daub J."/>
            <person name="David R.G."/>
            <person name="Delcher A.L."/>
            <person name="Delehaunty K."/>
            <person name="Do C.B."/>
            <person name="Ebling H."/>
            <person name="Edwards K."/>
            <person name="Eickbush T."/>
            <person name="Evans J.D."/>
            <person name="Filipski A."/>
            <person name="Findeiss S."/>
            <person name="Freyhult E."/>
            <person name="Fulton L."/>
            <person name="Fulton R."/>
            <person name="Garcia A.C."/>
            <person name="Gardiner A."/>
            <person name="Garfield D.A."/>
            <person name="Garvin B.E."/>
            <person name="Gibson G."/>
            <person name="Gilbert D."/>
            <person name="Gnerre S."/>
            <person name="Godfrey J."/>
            <person name="Good R."/>
            <person name="Gotea V."/>
            <person name="Gravely B."/>
            <person name="Greenberg A.J."/>
            <person name="Griffiths-Jones S."/>
            <person name="Gross S."/>
            <person name="Guigo R."/>
            <person name="Gustafson E.A."/>
            <person name="Haerty W."/>
            <person name="Hahn M.W."/>
            <person name="Halligan D.L."/>
            <person name="Halpern A.L."/>
            <person name="Halter G.M."/>
            <person name="Han M.V."/>
            <person name="Heger A."/>
            <person name="Hillier L."/>
            <person name="Hinrichs A.S."/>
            <person name="Holmes I."/>
            <person name="Hoskins R.A."/>
            <person name="Hubisz M.J."/>
            <person name="Hultmark D."/>
            <person name="Huntley M.A."/>
            <person name="Jaffe D.B."/>
            <person name="Jagadeeshan S."/>
            <person name="Jeck W.R."/>
            <person name="Johnson J."/>
            <person name="Jones C.D."/>
            <person name="Jordan W.C."/>
            <person name="Karpen G.H."/>
            <person name="Kataoka E."/>
            <person name="Keightley P.D."/>
            <person name="Kheradpour P."/>
            <person name="Kirkness E.F."/>
            <person name="Koerich L.B."/>
            <person name="Kristiansen K."/>
            <person name="Kudrna D."/>
            <person name="Kulathinal R.J."/>
            <person name="Kumar S."/>
            <person name="Kwok R."/>
            <person name="Lander E."/>
            <person name="Langley C.H."/>
            <person name="Lapoint R."/>
            <person name="Lazzaro B.P."/>
            <person name="Lee S.J."/>
            <person name="Levesque L."/>
            <person name="Li R."/>
            <person name="Lin C.F."/>
            <person name="Lin M.F."/>
            <person name="Lindblad-Toh K."/>
            <person name="Llopart A."/>
            <person name="Long M."/>
            <person name="Low L."/>
            <person name="Lozovsky E."/>
            <person name="Lu J."/>
            <person name="Luo M."/>
            <person name="Machado C.A."/>
            <person name="Makalowski W."/>
            <person name="Marzo M."/>
            <person name="Matsuda M."/>
            <person name="Matzkin L."/>
            <person name="McAllister B."/>
            <person name="McBride C.S."/>
            <person name="McKernan B."/>
            <person name="McKernan K."/>
            <person name="Mendez-Lago M."/>
            <person name="Minx P."/>
            <person name="Mollenhauer M.U."/>
            <person name="Montooth K."/>
            <person name="Mount S.M."/>
            <person name="Mu X."/>
            <person name="Myers E."/>
            <person name="Negre B."/>
            <person name="Newfeld S."/>
            <person name="Nielsen R."/>
            <person name="Noor M.A."/>
            <person name="O'Grady P."/>
            <person name="Pachter L."/>
            <person name="Papaceit M."/>
            <person name="Parisi M.J."/>
            <person name="Parisi M."/>
            <person name="Parts L."/>
            <person name="Pedersen J.S."/>
            <person name="Pesole G."/>
            <person name="Phillippy A.M."/>
            <person name="Ponting C.P."/>
            <person name="Pop M."/>
            <person name="Porcelli D."/>
            <person name="Powell J.R."/>
            <person name="Prohaska S."/>
            <person name="Pruitt K."/>
            <person name="Puig M."/>
            <person name="Quesneville H."/>
            <person name="Ram K.R."/>
            <person name="Rand D."/>
            <person name="Rasmussen M.D."/>
            <person name="Reed L.K."/>
            <person name="Reenan R."/>
            <person name="Reily A."/>
            <person name="Remington K.A."/>
            <person name="Rieger T.T."/>
            <person name="Ritchie M.G."/>
            <person name="Robin C."/>
            <person name="Rogers Y.H."/>
            <person name="Rohde C."/>
            <person name="Rozas J."/>
            <person name="Rubenfield M.J."/>
            <person name="Ruiz A."/>
            <person name="Russo S."/>
            <person name="Salzberg S.L."/>
            <person name="Sanchez-Gracia A."/>
            <person name="Saranga D.J."/>
            <person name="Sato H."/>
            <person name="Schaeffer S.W."/>
            <person name="Schatz M.C."/>
            <person name="Schlenke T."/>
            <person name="Schwartz R."/>
            <person name="Segarra C."/>
            <person name="Singh R.S."/>
            <person name="Sirot L."/>
            <person name="Sirota M."/>
            <person name="Sisneros N.B."/>
            <person name="Smith C.D."/>
            <person name="Smith T.F."/>
            <person name="Spieth J."/>
            <person name="Stage D.E."/>
            <person name="Stark A."/>
            <person name="Stephan W."/>
            <person name="Strausberg R.L."/>
            <person name="Strempel S."/>
            <person name="Sturgill D."/>
            <person name="Sutton G."/>
            <person name="Sutton G.G."/>
            <person name="Tao W."/>
            <person name="Teichmann S."/>
            <person name="Tobari Y.N."/>
            <person name="Tomimura Y."/>
            <person name="Tsolas J.M."/>
            <person name="Valente V.L."/>
            <person name="Venter E."/>
            <person name="Venter J.C."/>
            <person name="Vicario S."/>
            <person name="Vieira F.G."/>
            <person name="Vilella A.J."/>
            <person name="Villasante A."/>
            <person name="Walenz B."/>
            <person name="Wang J."/>
            <person name="Wasserman M."/>
            <person name="Watts T."/>
            <person name="Wilson D."/>
            <person name="Wilson R.K."/>
            <person name="Wing R.A."/>
            <person name="Wolfner M.F."/>
            <person name="Wong A."/>
            <person name="Wong G.K."/>
            <person name="Wu C.I."/>
            <person name="Wu G."/>
            <person name="Yamamoto D."/>
            <person name="Yang H.P."/>
            <person name="Yang S.P."/>
            <person name="Yorke J.A."/>
            <person name="Yoshida K."/>
            <person name="Zdobnov E."/>
            <person name="Zhang P."/>
            <person name="Zhang Y."/>
            <person name="Zimin A.V."/>
            <person name="Baldwin J."/>
            <person name="Abdouelleil A."/>
            <person name="Abdulkadir J."/>
            <person name="Abebe A."/>
            <person name="Abera B."/>
            <person name="Abreu J."/>
            <person name="Acer S.C."/>
            <person name="Aftuck L."/>
            <person name="Alexander A."/>
            <person name="An P."/>
            <person name="Anderson E."/>
            <person name="Anderson S."/>
            <person name="Arachi H."/>
            <person name="Azer M."/>
            <person name="Bachantsang P."/>
            <person name="Barry A."/>
            <person name="Bayul T."/>
            <person name="Berlin A."/>
            <person name="Bessette D."/>
            <person name="Bloom T."/>
            <person name="Blye J."/>
            <person name="Boguslavskiy L."/>
            <person name="Bonnet C."/>
            <person name="Boukhgalter B."/>
            <person name="Bourzgui I."/>
            <person name="Brown A."/>
            <person name="Cahill P."/>
            <person name="Channer S."/>
            <person name="Cheshatsang Y."/>
            <person name="Chuda L."/>
            <person name="Citroen M."/>
            <person name="Collymore A."/>
            <person name="Cooke P."/>
            <person name="Costello M."/>
            <person name="D'Aco K."/>
            <person name="Daza R."/>
            <person name="De Haan G."/>
            <person name="DeGray S."/>
            <person name="DeMaso C."/>
            <person name="Dhargay N."/>
            <person name="Dooley K."/>
            <person name="Dooley E."/>
            <person name="Doricent M."/>
            <person name="Dorje P."/>
            <person name="Dorjee K."/>
            <person name="Dupes A."/>
            <person name="Elong R."/>
            <person name="Falk J."/>
            <person name="Farina A."/>
            <person name="Faro S."/>
            <person name="Ferguson D."/>
            <person name="Fisher S."/>
            <person name="Foley C.D."/>
            <person name="Franke A."/>
            <person name="Friedrich D."/>
            <person name="Gadbois L."/>
            <person name="Gearin G."/>
            <person name="Gearin C.R."/>
            <person name="Giannoukos G."/>
            <person name="Goode T."/>
            <person name="Graham J."/>
            <person name="Grandbois E."/>
            <person name="Grewal S."/>
            <person name="Gyaltsen K."/>
            <person name="Hafez N."/>
            <person name="Hagos B."/>
            <person name="Hall J."/>
            <person name="Henson C."/>
            <person name="Hollinger A."/>
            <person name="Honan T."/>
            <person name="Huard M.D."/>
            <person name="Hughes L."/>
            <person name="Hurhula B."/>
            <person name="Husby M.E."/>
            <person name="Kamat A."/>
            <person name="Kanga B."/>
            <person name="Kashin S."/>
            <person name="Khazanovich D."/>
            <person name="Kisner P."/>
            <person name="Lance K."/>
            <person name="Lara M."/>
            <person name="Lee W."/>
            <person name="Lennon N."/>
            <person name="Letendre F."/>
            <person name="LeVine R."/>
            <person name="Lipovsky A."/>
            <person name="Liu X."/>
            <person name="Liu J."/>
            <person name="Liu S."/>
            <person name="Lokyitsang T."/>
            <person name="Lokyitsang Y."/>
            <person name="Lubonja R."/>
            <person name="Lui A."/>
            <person name="MacDonald P."/>
            <person name="Magnisalis V."/>
            <person name="Maru K."/>
            <person name="Matthews C."/>
            <person name="McCusker W."/>
            <person name="McDonough S."/>
            <person name="Mehta T."/>
            <person name="Meldrim J."/>
            <person name="Meneus L."/>
            <person name="Mihai O."/>
            <person name="Mihalev A."/>
            <person name="Mihova T."/>
            <person name="Mittelman R."/>
            <person name="Mlenga V."/>
            <person name="Montmayeur A."/>
            <person name="Mulrain L."/>
            <person name="Navidi A."/>
            <person name="Naylor J."/>
            <person name="Negash T."/>
            <person name="Nguyen T."/>
            <person name="Nguyen N."/>
            <person name="Nicol R."/>
            <person name="Norbu C."/>
            <person name="Norbu N."/>
            <person name="Novod N."/>
            <person name="O'Neill B."/>
            <person name="Osman S."/>
            <person name="Markiewicz E."/>
            <person name="Oyono O.L."/>
            <person name="Patti C."/>
            <person name="Phunkhang P."/>
            <person name="Pierre F."/>
            <person name="Priest M."/>
            <person name="Raghuraman S."/>
            <person name="Rege F."/>
            <person name="Reyes R."/>
            <person name="Rise C."/>
            <person name="Rogov P."/>
            <person name="Ross K."/>
            <person name="Ryan E."/>
            <person name="Settipalli S."/>
            <person name="Shea T."/>
            <person name="Sherpa N."/>
            <person name="Shi L."/>
            <person name="Shih D."/>
            <person name="Sparrow T."/>
            <person name="Spaulding J."/>
            <person name="Stalker J."/>
            <person name="Stange-Thomann N."/>
            <person name="Stavropoulos S."/>
            <person name="Stone C."/>
            <person name="Strader C."/>
            <person name="Tesfaye S."/>
            <person name="Thomson T."/>
            <person name="Thoulutsang Y."/>
            <person name="Thoulutsang D."/>
            <person name="Topham K."/>
            <person name="Topping I."/>
            <person name="Tsamla T."/>
            <person name="Vassiliev H."/>
            <person name="Vo A."/>
            <person name="Wangchuk T."/>
            <person name="Wangdi T."/>
            <person name="Weiand M."/>
            <person name="Wilkinson J."/>
            <person name="Wilson A."/>
            <person name="Yadav S."/>
            <person name="Young G."/>
            <person name="Yu Q."/>
            <person name="Zembek L."/>
            <person name="Zhong D."/>
            <person name="Zimmer A."/>
            <person name="Zwirko Z."/>
            <person name="Jaffe D.B."/>
            <person name="Alvarez P."/>
            <person name="Brockman W."/>
            <person name="Butler J."/>
            <person name="Chin C."/>
            <person name="Gnerre S."/>
            <person name="Grabherr M."/>
            <person name="Kleber M."/>
            <person name="Mauceli E."/>
            <person name="MacCallum I."/>
        </authorList>
    </citation>
    <scope>NUCLEOTIDE SEQUENCE [LARGE SCALE GENOMIC DNA]</scope>
    <source>
        <strain evidence="5">Tucson 14030-0811.24</strain>
    </source>
</reference>
<feature type="region of interest" description="Disordered" evidence="2">
    <location>
        <begin position="72"/>
        <end position="170"/>
    </location>
</feature>
<dbReference type="SMR" id="A0A0Q9X501"/>
<feature type="compositionally biased region" description="Low complexity" evidence="2">
    <location>
        <begin position="104"/>
        <end position="159"/>
    </location>
</feature>
<dbReference type="AlphaFoldDB" id="A0A0Q9X501"/>